<keyword evidence="14 24" id="KW-0720">Serine protease</keyword>
<keyword evidence="15" id="KW-0106">Calcium</keyword>
<dbReference type="PROSITE" id="PS50240">
    <property type="entry name" value="TRYPSIN_DOM"/>
    <property type="match status" value="1"/>
</dbReference>
<dbReference type="GO" id="GO:0005615">
    <property type="term" value="C:extracellular space"/>
    <property type="evidence" value="ECO:0007669"/>
    <property type="project" value="TreeGrafter"/>
</dbReference>
<feature type="active site" description="Charge relay system" evidence="22">
    <location>
        <position position="250"/>
    </location>
</feature>
<organism evidence="29 30">
    <name type="scientific">Gopherus agassizii</name>
    <name type="common">Agassiz's desert tortoise</name>
    <dbReference type="NCBI Taxonomy" id="38772"/>
    <lineage>
        <taxon>Eukaryota</taxon>
        <taxon>Metazoa</taxon>
        <taxon>Chordata</taxon>
        <taxon>Craniata</taxon>
        <taxon>Vertebrata</taxon>
        <taxon>Euteleostomi</taxon>
        <taxon>Archelosauria</taxon>
        <taxon>Testudinata</taxon>
        <taxon>Testudines</taxon>
        <taxon>Cryptodira</taxon>
        <taxon>Durocryptodira</taxon>
        <taxon>Testudinoidea</taxon>
        <taxon>Testudinidae</taxon>
        <taxon>Gopherus</taxon>
    </lineage>
</organism>
<evidence type="ECO:0000256" key="11">
    <source>
        <dbReference type="ARBA" id="ARBA00022729"/>
    </source>
</evidence>
<evidence type="ECO:0000256" key="6">
    <source>
        <dbReference type="ARBA" id="ARBA00022525"/>
    </source>
</evidence>
<keyword evidence="30" id="KW-1185">Reference proteome</keyword>
<feature type="chain" id="PRO_5019230060" description="Coagulation factor VII" evidence="25">
    <location>
        <begin position="23"/>
        <end position="442"/>
    </location>
</feature>
<dbReference type="GO" id="GO:0005509">
    <property type="term" value="F:calcium ion binding"/>
    <property type="evidence" value="ECO:0007669"/>
    <property type="project" value="InterPro"/>
</dbReference>
<proteinExistence type="predicted"/>
<dbReference type="InterPro" id="IPR033116">
    <property type="entry name" value="TRYPSIN_SER"/>
</dbReference>
<dbReference type="InterPro" id="IPR001881">
    <property type="entry name" value="EGF-like_Ca-bd_dom"/>
</dbReference>
<dbReference type="InterPro" id="IPR043504">
    <property type="entry name" value="Peptidase_S1_PA_chymotrypsin"/>
</dbReference>
<evidence type="ECO:0000256" key="2">
    <source>
        <dbReference type="ARBA" id="ARBA00004613"/>
    </source>
</evidence>
<dbReference type="FunFam" id="4.10.740.10:FF:000001">
    <property type="entry name" value="vitamin K-dependent protein S"/>
    <property type="match status" value="1"/>
</dbReference>
<comment type="function">
    <text evidence="21">Initiates the extrinsic pathway of blood coagulation. Serine protease that circulates in the blood in a zymogen form. Factor VII is converted to factor VIIa by factor Xa, factor XIIa, factor IXa, or thrombin by minor proteolysis. In the presence of tissue factor and calcium ions, factor VIIa then converts factor X to factor Xa by limited proteolysis. Factor VIIa also converts factor IX to factor IXa in the presence of tissue factor and calcium.</text>
</comment>
<evidence type="ECO:0000256" key="9">
    <source>
        <dbReference type="ARBA" id="ARBA00022685"/>
    </source>
</evidence>
<dbReference type="SMART" id="SM00181">
    <property type="entry name" value="EGF"/>
    <property type="match status" value="2"/>
</dbReference>
<evidence type="ECO:0000259" key="27">
    <source>
        <dbReference type="PROSITE" id="PS50240"/>
    </source>
</evidence>
<dbReference type="CDD" id="cd00054">
    <property type="entry name" value="EGF_CA"/>
    <property type="match status" value="1"/>
</dbReference>
<evidence type="ECO:0000256" key="14">
    <source>
        <dbReference type="ARBA" id="ARBA00022825"/>
    </source>
</evidence>
<keyword evidence="19" id="KW-0325">Glycoprotein</keyword>
<accession>A0A452H787</accession>
<evidence type="ECO:0000313" key="29">
    <source>
        <dbReference type="Ensembl" id="ENSGAGP00000010557.1"/>
    </source>
</evidence>
<keyword evidence="11 25" id="KW-0732">Signal</keyword>
<evidence type="ECO:0000256" key="22">
    <source>
        <dbReference type="PIRSR" id="PIRSR001143-1"/>
    </source>
</evidence>
<keyword evidence="13 24" id="KW-0378">Hydrolase</keyword>
<dbReference type="SMART" id="SM00020">
    <property type="entry name" value="Tryp_SPc"/>
    <property type="match status" value="1"/>
</dbReference>
<dbReference type="PROSITE" id="PS00022">
    <property type="entry name" value="EGF_1"/>
    <property type="match status" value="1"/>
</dbReference>
<feature type="domain" description="EGF-like" evidence="26">
    <location>
        <begin position="104"/>
        <end position="140"/>
    </location>
</feature>
<evidence type="ECO:0000256" key="24">
    <source>
        <dbReference type="RuleBase" id="RU363034"/>
    </source>
</evidence>
<evidence type="ECO:0000256" key="25">
    <source>
        <dbReference type="SAM" id="SignalP"/>
    </source>
</evidence>
<protein>
    <recommendedName>
        <fullName evidence="4">Coagulation factor VII</fullName>
        <ecNumber evidence="3">3.4.21.21</ecNumber>
    </recommendedName>
    <alternativeName>
        <fullName evidence="20">Serum prothrombin conversion accelerator</fullName>
    </alternativeName>
</protein>
<dbReference type="FunFam" id="2.10.25.10:FF:000420">
    <property type="entry name" value="Coagulation factor VII"/>
    <property type="match status" value="1"/>
</dbReference>
<evidence type="ECO:0000256" key="4">
    <source>
        <dbReference type="ARBA" id="ARBA00015530"/>
    </source>
</evidence>
<evidence type="ECO:0000256" key="16">
    <source>
        <dbReference type="ARBA" id="ARBA00023084"/>
    </source>
</evidence>
<feature type="domain" description="Peptidase S1" evidence="27">
    <location>
        <begin position="210"/>
        <end position="441"/>
    </location>
</feature>
<dbReference type="EC" id="3.4.21.21" evidence="3"/>
<feature type="active site" description="Charge relay system" evidence="22">
    <location>
        <position position="393"/>
    </location>
</feature>
<evidence type="ECO:0000256" key="1">
    <source>
        <dbReference type="ARBA" id="ARBA00001355"/>
    </source>
</evidence>
<dbReference type="Proteomes" id="UP000291020">
    <property type="component" value="Unassembled WGS sequence"/>
</dbReference>
<dbReference type="Gene3D" id="4.10.740.10">
    <property type="entry name" value="Coagulation Factor IX"/>
    <property type="match status" value="1"/>
</dbReference>
<dbReference type="Pfam" id="PF14670">
    <property type="entry name" value="FXa_inhibition"/>
    <property type="match status" value="1"/>
</dbReference>
<keyword evidence="12" id="KW-0677">Repeat</keyword>
<evidence type="ECO:0000256" key="23">
    <source>
        <dbReference type="PROSITE-ProRule" id="PRU00076"/>
    </source>
</evidence>
<keyword evidence="17" id="KW-0865">Zymogen</keyword>
<dbReference type="InterPro" id="IPR000152">
    <property type="entry name" value="EGF-type_Asp/Asn_hydroxyl_site"/>
</dbReference>
<dbReference type="SUPFAM" id="SSF57196">
    <property type="entry name" value="EGF/Laminin"/>
    <property type="match status" value="1"/>
</dbReference>
<evidence type="ECO:0000256" key="7">
    <source>
        <dbReference type="ARBA" id="ARBA00022536"/>
    </source>
</evidence>
<dbReference type="PRINTS" id="PR00001">
    <property type="entry name" value="GLABLOOD"/>
</dbReference>
<dbReference type="PRINTS" id="PR00722">
    <property type="entry name" value="CHYMOTRYPSIN"/>
</dbReference>
<sequence length="442" mass="49298">MVSRHYLVLLLCFLLLLPLLLAAGIEKMCMQSSNYFNFSVFLKQDQANSLLKRQRRANSLFEELKIGSLQRECLEEKCSYEEAREIFQDDKRTVTLLLLCVFPDANQCDSDPCQNGGTCVDQFQAYVCLCPEEYKGKNCEKGLNDKPRCINENGYCEHYCIDSPTMIRQCFCAEGYVLASDEVSCTPQVDYPCGKIPVLTKQSASPQGRIVGGYVCPPGECPWQALLIENEKAKCGGSLLGPSWVVTAAHCLEYTHPNQLRVKLGTIDHEDEGEQERKVSEIIMHEKYIPQKTDHDIALLRLEAPVNFSDYVVPICLPEKQFATSELSSIRFSTVSGWGRLIEGGAAAAVLMRVDLPRVKTQECIQKANLNITENMFCAGDLSGTKDSCKGDSGGPHATNYKNTSFLTGIVSWGKGCATEGTYGVYTRVSKYLEWLNNHMDS</sequence>
<dbReference type="PANTHER" id="PTHR24278:SF26">
    <property type="entry name" value="COAGULATION FACTOR VII"/>
    <property type="match status" value="1"/>
</dbReference>
<evidence type="ECO:0000256" key="12">
    <source>
        <dbReference type="ARBA" id="ARBA00022737"/>
    </source>
</evidence>
<name>A0A452H787_9SAUR</name>
<dbReference type="SUPFAM" id="SSF57630">
    <property type="entry name" value="GLA-domain"/>
    <property type="match status" value="1"/>
</dbReference>
<evidence type="ECO:0000256" key="3">
    <source>
        <dbReference type="ARBA" id="ARBA00012069"/>
    </source>
</evidence>
<keyword evidence="7 23" id="KW-0245">EGF-like domain</keyword>
<dbReference type="PROSITE" id="PS01187">
    <property type="entry name" value="EGF_CA"/>
    <property type="match status" value="1"/>
</dbReference>
<feature type="signal peptide" evidence="25">
    <location>
        <begin position="1"/>
        <end position="22"/>
    </location>
</feature>
<comment type="catalytic activity">
    <reaction evidence="1">
        <text>Selective cleavage of Arg-|-Ile bond in factor X to form factor Xa.</text>
        <dbReference type="EC" id="3.4.21.21"/>
    </reaction>
</comment>
<dbReference type="SMART" id="SM00179">
    <property type="entry name" value="EGF_CA"/>
    <property type="match status" value="1"/>
</dbReference>
<dbReference type="CDD" id="cd00190">
    <property type="entry name" value="Tryp_SPc"/>
    <property type="match status" value="1"/>
</dbReference>
<dbReference type="GO" id="GO:0004252">
    <property type="term" value="F:serine-type endopeptidase activity"/>
    <property type="evidence" value="ECO:0007669"/>
    <property type="project" value="UniProtKB-EC"/>
</dbReference>
<reference evidence="29" key="3">
    <citation type="submission" date="2025-09" db="UniProtKB">
        <authorList>
            <consortium name="Ensembl"/>
        </authorList>
    </citation>
    <scope>IDENTIFICATION</scope>
</reference>
<evidence type="ECO:0000256" key="5">
    <source>
        <dbReference type="ARBA" id="ARBA00022479"/>
    </source>
</evidence>
<evidence type="ECO:0000256" key="21">
    <source>
        <dbReference type="ARBA" id="ARBA00056668"/>
    </source>
</evidence>
<dbReference type="PROSITE" id="PS50998">
    <property type="entry name" value="GLA_2"/>
    <property type="match status" value="1"/>
</dbReference>
<keyword evidence="16" id="KW-0094">Blood coagulation</keyword>
<evidence type="ECO:0000313" key="30">
    <source>
        <dbReference type="Proteomes" id="UP000291020"/>
    </source>
</evidence>
<reference evidence="29" key="2">
    <citation type="submission" date="2025-08" db="UniProtKB">
        <authorList>
            <consortium name="Ensembl"/>
        </authorList>
    </citation>
    <scope>IDENTIFICATION</scope>
</reference>
<evidence type="ECO:0000256" key="20">
    <source>
        <dbReference type="ARBA" id="ARBA00030307"/>
    </source>
</evidence>
<dbReference type="InterPro" id="IPR050442">
    <property type="entry name" value="Peptidase_S1_coag_factors"/>
</dbReference>
<evidence type="ECO:0000256" key="17">
    <source>
        <dbReference type="ARBA" id="ARBA00023145"/>
    </source>
</evidence>
<dbReference type="PROSITE" id="PS00134">
    <property type="entry name" value="TRYPSIN_HIS"/>
    <property type="match status" value="1"/>
</dbReference>
<dbReference type="SUPFAM" id="SSF50494">
    <property type="entry name" value="Trypsin-like serine proteases"/>
    <property type="match status" value="1"/>
</dbReference>
<keyword evidence="8 24" id="KW-0645">Protease</keyword>
<keyword evidence="10" id="KW-0356">Hemostasis</keyword>
<keyword evidence="5" id="KW-0301">Gamma-carboxyglutamic acid</keyword>
<dbReference type="InterPro" id="IPR012224">
    <property type="entry name" value="Pept_S1A_FX"/>
</dbReference>
<dbReference type="InterPro" id="IPR018097">
    <property type="entry name" value="EGF_Ca-bd_CS"/>
</dbReference>
<evidence type="ECO:0000256" key="19">
    <source>
        <dbReference type="ARBA" id="ARBA00023180"/>
    </source>
</evidence>
<dbReference type="GO" id="GO:0007596">
    <property type="term" value="P:blood coagulation"/>
    <property type="evidence" value="ECO:0007669"/>
    <property type="project" value="UniProtKB-KW"/>
</dbReference>
<dbReference type="GO" id="GO:0006508">
    <property type="term" value="P:proteolysis"/>
    <property type="evidence" value="ECO:0007669"/>
    <property type="project" value="UniProtKB-KW"/>
</dbReference>
<comment type="caution">
    <text evidence="23">Lacks conserved residue(s) required for the propagation of feature annotation.</text>
</comment>
<dbReference type="InterPro" id="IPR009003">
    <property type="entry name" value="Peptidase_S1_PA"/>
</dbReference>
<comment type="subcellular location">
    <subcellularLocation>
        <location evidence="2">Secreted</location>
    </subcellularLocation>
</comment>
<dbReference type="PROSITE" id="PS00135">
    <property type="entry name" value="TRYPSIN_SER"/>
    <property type="match status" value="1"/>
</dbReference>
<keyword evidence="18 23" id="KW-1015">Disulfide bond</keyword>
<dbReference type="Pfam" id="PF00594">
    <property type="entry name" value="Gla"/>
    <property type="match status" value="1"/>
</dbReference>
<reference evidence="30" key="1">
    <citation type="journal article" date="2017" name="PLoS ONE">
        <title>The Agassiz's desert tortoise genome provides a resource for the conservation of a threatened species.</title>
        <authorList>
            <person name="Tollis M."/>
            <person name="DeNardo D.F."/>
            <person name="Cornelius J.A."/>
            <person name="Dolby G.A."/>
            <person name="Edwards T."/>
            <person name="Henen B.T."/>
            <person name="Karl A.E."/>
            <person name="Murphy R.W."/>
            <person name="Kusumi K."/>
        </authorList>
    </citation>
    <scope>NUCLEOTIDE SEQUENCE [LARGE SCALE GENOMIC DNA]</scope>
</reference>
<dbReference type="InterPro" id="IPR000294">
    <property type="entry name" value="GLA_domain"/>
</dbReference>
<dbReference type="InterPro" id="IPR000742">
    <property type="entry name" value="EGF"/>
</dbReference>
<dbReference type="PANTHER" id="PTHR24278">
    <property type="entry name" value="COAGULATION FACTOR"/>
    <property type="match status" value="1"/>
</dbReference>
<evidence type="ECO:0000256" key="10">
    <source>
        <dbReference type="ARBA" id="ARBA00022696"/>
    </source>
</evidence>
<feature type="domain" description="Gla" evidence="28">
    <location>
        <begin position="56"/>
        <end position="104"/>
    </location>
</feature>
<keyword evidence="9" id="KW-0165">Cleavage on pair of basic residues</keyword>
<keyword evidence="6" id="KW-0964">Secreted</keyword>
<evidence type="ECO:0000256" key="13">
    <source>
        <dbReference type="ARBA" id="ARBA00022801"/>
    </source>
</evidence>
<evidence type="ECO:0000256" key="18">
    <source>
        <dbReference type="ARBA" id="ARBA00023157"/>
    </source>
</evidence>
<dbReference type="InterPro" id="IPR035972">
    <property type="entry name" value="GLA-like_dom_SF"/>
</dbReference>
<dbReference type="InterPro" id="IPR018114">
    <property type="entry name" value="TRYPSIN_HIS"/>
</dbReference>
<dbReference type="FunFam" id="2.10.25.10:FF:000259">
    <property type="entry name" value="Coagulation factor VII"/>
    <property type="match status" value="1"/>
</dbReference>
<dbReference type="PROSITE" id="PS50026">
    <property type="entry name" value="EGF_3"/>
    <property type="match status" value="1"/>
</dbReference>
<evidence type="ECO:0000256" key="8">
    <source>
        <dbReference type="ARBA" id="ARBA00022670"/>
    </source>
</evidence>
<dbReference type="Ensembl" id="ENSGAGT00000012119.1">
    <property type="protein sequence ID" value="ENSGAGP00000010557.1"/>
    <property type="gene ID" value="ENSGAGG00000008239.1"/>
</dbReference>
<dbReference type="PIRSF" id="PIRSF001143">
    <property type="entry name" value="Factor_X"/>
    <property type="match status" value="1"/>
</dbReference>
<evidence type="ECO:0000259" key="26">
    <source>
        <dbReference type="PROSITE" id="PS50026"/>
    </source>
</evidence>
<dbReference type="InterPro" id="IPR001254">
    <property type="entry name" value="Trypsin_dom"/>
</dbReference>
<feature type="active site" description="Charge relay system" evidence="22">
    <location>
        <position position="296"/>
    </location>
</feature>
<dbReference type="PRINTS" id="PR00010">
    <property type="entry name" value="EGFBLOOD"/>
</dbReference>
<dbReference type="SMART" id="SM00069">
    <property type="entry name" value="GLA"/>
    <property type="match status" value="1"/>
</dbReference>
<dbReference type="STRING" id="38772.ENSGAGP00000010557"/>
<dbReference type="AlphaFoldDB" id="A0A452H787"/>
<dbReference type="FunFam" id="2.40.10.10:FF:000013">
    <property type="entry name" value="Coagulation factor X"/>
    <property type="match status" value="1"/>
</dbReference>
<evidence type="ECO:0000256" key="15">
    <source>
        <dbReference type="ARBA" id="ARBA00022837"/>
    </source>
</evidence>
<dbReference type="PROSITE" id="PS00010">
    <property type="entry name" value="ASX_HYDROXYL"/>
    <property type="match status" value="1"/>
</dbReference>
<dbReference type="InterPro" id="IPR017857">
    <property type="entry name" value="Coagulation_fac-like_Gla_dom"/>
</dbReference>
<dbReference type="Gene3D" id="2.10.25.10">
    <property type="entry name" value="Laminin"/>
    <property type="match status" value="2"/>
</dbReference>
<evidence type="ECO:0000259" key="28">
    <source>
        <dbReference type="PROSITE" id="PS50998"/>
    </source>
</evidence>
<dbReference type="Gene3D" id="2.40.10.10">
    <property type="entry name" value="Trypsin-like serine proteases"/>
    <property type="match status" value="2"/>
</dbReference>
<feature type="disulfide bond" evidence="23">
    <location>
        <begin position="130"/>
        <end position="139"/>
    </location>
</feature>
<dbReference type="Pfam" id="PF00008">
    <property type="entry name" value="EGF"/>
    <property type="match status" value="1"/>
</dbReference>
<dbReference type="InterPro" id="IPR001314">
    <property type="entry name" value="Peptidase_S1A"/>
</dbReference>
<dbReference type="Pfam" id="PF00089">
    <property type="entry name" value="Trypsin"/>
    <property type="match status" value="1"/>
</dbReference>